<dbReference type="PROSITE" id="PS51371">
    <property type="entry name" value="CBS"/>
    <property type="match status" value="2"/>
</dbReference>
<organism evidence="5 6">
    <name type="scientific">Polymorphum gilvum (strain LMG 25793 / CGMCC 1.9160 / SL003B-26A1)</name>
    <dbReference type="NCBI Taxonomy" id="991905"/>
    <lineage>
        <taxon>Bacteria</taxon>
        <taxon>Pseudomonadati</taxon>
        <taxon>Pseudomonadota</taxon>
        <taxon>Alphaproteobacteria</taxon>
        <taxon>Rhodobacterales</taxon>
        <taxon>Paracoccaceae</taxon>
        <taxon>Polymorphum</taxon>
    </lineage>
</organism>
<reference evidence="5 6" key="1">
    <citation type="journal article" date="2011" name="J. Bacteriol.">
        <title>Complete genome sequence of Polymorphum gilvum SL003B-26A1T, a crude oil-degrading bacterium from oil-polluted saline soil.</title>
        <authorList>
            <person name="Li S.G."/>
            <person name="Tang Y.Q."/>
            <person name="Nie Y."/>
            <person name="Cai M."/>
            <person name="Wu X.L."/>
        </authorList>
    </citation>
    <scope>NUCLEOTIDE SEQUENCE [LARGE SCALE GENOMIC DNA]</scope>
    <source>
        <strain evidence="6">LMG 25793 / CGMCC 1.9160 / SL003B-26A1</strain>
    </source>
</reference>
<dbReference type="InterPro" id="IPR013520">
    <property type="entry name" value="Ribonucl_H"/>
</dbReference>
<evidence type="ECO:0000313" key="5">
    <source>
        <dbReference type="EMBL" id="ADZ70934.1"/>
    </source>
</evidence>
<dbReference type="GO" id="GO:0005829">
    <property type="term" value="C:cytosol"/>
    <property type="evidence" value="ECO:0007669"/>
    <property type="project" value="TreeGrafter"/>
</dbReference>
<feature type="domain" description="CBS" evidence="4">
    <location>
        <begin position="316"/>
        <end position="373"/>
    </location>
</feature>
<dbReference type="HOGENOM" id="CLU_388701_0_0_5"/>
<dbReference type="GO" id="GO:0003676">
    <property type="term" value="F:nucleic acid binding"/>
    <property type="evidence" value="ECO:0007669"/>
    <property type="project" value="InterPro"/>
</dbReference>
<protein>
    <submittedName>
        <fullName evidence="5">DNA polymerase III, epsilon subunit</fullName>
    </submittedName>
</protein>
<dbReference type="KEGG" id="pgv:SL003B_2510"/>
<evidence type="ECO:0000313" key="6">
    <source>
        <dbReference type="Proteomes" id="UP000008130"/>
    </source>
</evidence>
<dbReference type="GO" id="GO:0008408">
    <property type="term" value="F:3'-5' exonuclease activity"/>
    <property type="evidence" value="ECO:0007669"/>
    <property type="project" value="TreeGrafter"/>
</dbReference>
<dbReference type="GO" id="GO:0045004">
    <property type="term" value="P:DNA replication proofreading"/>
    <property type="evidence" value="ECO:0007669"/>
    <property type="project" value="TreeGrafter"/>
</dbReference>
<name>F2J2M0_POLGS</name>
<dbReference type="SUPFAM" id="SSF54631">
    <property type="entry name" value="CBS-domain pair"/>
    <property type="match status" value="1"/>
</dbReference>
<dbReference type="InterPro" id="IPR036397">
    <property type="entry name" value="RNaseH_sf"/>
</dbReference>
<dbReference type="eggNOG" id="COG2905">
    <property type="taxonomic scope" value="Bacteria"/>
</dbReference>
<dbReference type="Pfam" id="PF00929">
    <property type="entry name" value="RNase_T"/>
    <property type="match status" value="1"/>
</dbReference>
<dbReference type="Gene3D" id="3.10.580.10">
    <property type="entry name" value="CBS-domain"/>
    <property type="match status" value="1"/>
</dbReference>
<dbReference type="AlphaFoldDB" id="F2J2M0"/>
<dbReference type="EMBL" id="CP002568">
    <property type="protein sequence ID" value="ADZ70934.1"/>
    <property type="molecule type" value="Genomic_DNA"/>
</dbReference>
<gene>
    <name evidence="5" type="ordered locus">SL003B_2510</name>
</gene>
<dbReference type="RefSeq" id="WP_013653248.1">
    <property type="nucleotide sequence ID" value="NC_015259.1"/>
</dbReference>
<comment type="function">
    <text evidence="1">DNA polymerase III is a complex, multichain enzyme responsible for most of the replicative synthesis in bacteria. The epsilon subunit contain the editing function and is a proofreading 3'-5' exonuclease.</text>
</comment>
<dbReference type="GO" id="GO:0008773">
    <property type="term" value="F:[protein-PII] uridylyltransferase activity"/>
    <property type="evidence" value="ECO:0007669"/>
    <property type="project" value="InterPro"/>
</dbReference>
<dbReference type="Pfam" id="PF03445">
    <property type="entry name" value="DUF294"/>
    <property type="match status" value="1"/>
</dbReference>
<comment type="subunit">
    <text evidence="2">DNA polymerase III contains a core (composed of alpha, epsilon and theta chains) that associates with a tau subunit. This core dimerizes to form the POLIII' complex. PolIII' associates with the gamma complex (composed of gamma, delta, delta', psi and chi chains) and with the beta chain to form the complete DNA polymerase III complex.</text>
</comment>
<feature type="domain" description="CBS" evidence="4">
    <location>
        <begin position="251"/>
        <end position="306"/>
    </location>
</feature>
<dbReference type="InterPro" id="IPR000644">
    <property type="entry name" value="CBS_dom"/>
</dbReference>
<sequence>MRRGPVAGTSAAAPLIALDVVVLDTETTGLDVRHDRIVQIGAVRMHGAEIDETAVFEVTVDPGIPIPEVASRIHGLADADVAGKPGLAAVMPDLVAFIGDAVVVGHSIHFDMAVLRHEAERHGFVWKEPRALDVALMAAGLDRELVDTSLDSLALGLGVTITGRHTALGDALATARVYAALQPKLLVGGVRTLGETETLCRRATGLIARQEDAGWFARPSERPDFALAVLRTGSQRAIDSYLYRQRLVDVMSSPPIAIGADATLHEATRLMAARGIGCVIVDGTGGAPGIVTERDVLAVMADKGPEASGVIVRDIMSAPVITAPADTYLYRALGLMARRNLRYLGVTDAGGRLAGIFTLRTLLRERALATLTVGDEIAEATRPRELARVQAALPSLASGLLADGLDARAVAGIIAAEGRAMTARAAEIAEGELARAGYGPPPADYALLVLGSGGRGESLLAPDQDNALIIAGDYAGDLDSPEDWFVRFATRVNEILDRAGIPYCKGGVMAKNRAWRRTLPEWLDQVRGWTHKPTPQALLNVDIFYDFTPAHVSSQAGAELAETLRTEAVEIARGSLSMLRTMGESAGSHSPPLGMFGRIRKDDAGRVDLKGGGLLPLVAGARAIALRHGVLALATPERILQASHKAGRSQADAELLADIHGFLMRLILTQQIADIEAGVKPSNRIDVNRLGHQDHDQLRDALGRIELIRDILRDLLQGI</sequence>
<keyword evidence="6" id="KW-1185">Reference proteome</keyword>
<dbReference type="eggNOG" id="COG0847">
    <property type="taxonomic scope" value="Bacteria"/>
</dbReference>
<dbReference type="InterPro" id="IPR005105">
    <property type="entry name" value="GlnD_Uridyltrans_N"/>
</dbReference>
<evidence type="ECO:0000256" key="3">
    <source>
        <dbReference type="PROSITE-ProRule" id="PRU00703"/>
    </source>
</evidence>
<dbReference type="PANTHER" id="PTHR30231:SF41">
    <property type="entry name" value="DNA POLYMERASE III SUBUNIT EPSILON"/>
    <property type="match status" value="1"/>
</dbReference>
<dbReference type="CDD" id="cd06127">
    <property type="entry name" value="DEDDh"/>
    <property type="match status" value="1"/>
</dbReference>
<dbReference type="InterPro" id="IPR018821">
    <property type="entry name" value="DUF294_put_nucleoTrafse_sb-bd"/>
</dbReference>
<accession>F2J2M0</accession>
<evidence type="ECO:0000256" key="2">
    <source>
        <dbReference type="ARBA" id="ARBA00026073"/>
    </source>
</evidence>
<dbReference type="Proteomes" id="UP000008130">
    <property type="component" value="Chromosome"/>
</dbReference>
<dbReference type="InterPro" id="IPR046342">
    <property type="entry name" value="CBS_dom_sf"/>
</dbReference>
<dbReference type="Gene3D" id="3.30.420.10">
    <property type="entry name" value="Ribonuclease H-like superfamily/Ribonuclease H"/>
    <property type="match status" value="1"/>
</dbReference>
<dbReference type="PATRIC" id="fig|991905.3.peg.2572"/>
<dbReference type="STRING" id="991905.SL003B_2510"/>
<dbReference type="Pfam" id="PF10335">
    <property type="entry name" value="DUF294_C"/>
    <property type="match status" value="1"/>
</dbReference>
<proteinExistence type="predicted"/>
<dbReference type="PANTHER" id="PTHR30231">
    <property type="entry name" value="DNA POLYMERASE III SUBUNIT EPSILON"/>
    <property type="match status" value="1"/>
</dbReference>
<dbReference type="InterPro" id="IPR012337">
    <property type="entry name" value="RNaseH-like_sf"/>
</dbReference>
<dbReference type="OrthoDB" id="9808528at2"/>
<evidence type="ECO:0000256" key="1">
    <source>
        <dbReference type="ARBA" id="ARBA00025483"/>
    </source>
</evidence>
<dbReference type="Pfam" id="PF00571">
    <property type="entry name" value="CBS"/>
    <property type="match status" value="2"/>
</dbReference>
<dbReference type="SUPFAM" id="SSF53098">
    <property type="entry name" value="Ribonuclease H-like"/>
    <property type="match status" value="1"/>
</dbReference>
<dbReference type="CDD" id="cd05401">
    <property type="entry name" value="NT_GlnE_GlnD_like"/>
    <property type="match status" value="1"/>
</dbReference>
<dbReference type="SMART" id="SM00116">
    <property type="entry name" value="CBS"/>
    <property type="match status" value="2"/>
</dbReference>
<evidence type="ECO:0000259" key="4">
    <source>
        <dbReference type="PROSITE" id="PS51371"/>
    </source>
</evidence>
<dbReference type="FunFam" id="3.30.420.10:FF:000045">
    <property type="entry name" value="3'-5' exonuclease DinG"/>
    <property type="match status" value="1"/>
</dbReference>
<keyword evidence="3" id="KW-0129">CBS domain</keyword>
<dbReference type="SMART" id="SM00479">
    <property type="entry name" value="EXOIII"/>
    <property type="match status" value="1"/>
</dbReference>